<feature type="region of interest" description="Disordered" evidence="2">
    <location>
        <begin position="203"/>
        <end position="254"/>
    </location>
</feature>
<feature type="compositionally biased region" description="Basic and acidic residues" evidence="2">
    <location>
        <begin position="78"/>
        <end position="95"/>
    </location>
</feature>
<feature type="compositionally biased region" description="Basic and acidic residues" evidence="2">
    <location>
        <begin position="115"/>
        <end position="125"/>
    </location>
</feature>
<comment type="caution">
    <text evidence="4">The sequence shown here is derived from an EMBL/GenBank/DDBJ whole genome shotgun (WGS) entry which is preliminary data.</text>
</comment>
<feature type="region of interest" description="Disordered" evidence="2">
    <location>
        <begin position="54"/>
        <end position="183"/>
    </location>
</feature>
<feature type="compositionally biased region" description="Basic and acidic residues" evidence="2">
    <location>
        <begin position="164"/>
        <end position="180"/>
    </location>
</feature>
<feature type="compositionally biased region" description="Basic and acidic residues" evidence="2">
    <location>
        <begin position="245"/>
        <end position="254"/>
    </location>
</feature>
<feature type="region of interest" description="Disordered" evidence="2">
    <location>
        <begin position="431"/>
        <end position="488"/>
    </location>
</feature>
<feature type="compositionally biased region" description="Low complexity" evidence="2">
    <location>
        <begin position="452"/>
        <end position="462"/>
    </location>
</feature>
<keyword evidence="3" id="KW-0472">Membrane</keyword>
<gene>
    <name evidence="4" type="ORF">DERP_007137</name>
</gene>
<feature type="non-terminal residue" evidence="4">
    <location>
        <position position="516"/>
    </location>
</feature>
<accession>A0ABQ8JUE4</accession>
<evidence type="ECO:0000313" key="4">
    <source>
        <dbReference type="EMBL" id="KAH9426197.1"/>
    </source>
</evidence>
<reference evidence="4 5" key="2">
    <citation type="journal article" date="2022" name="Mol. Biol. Evol.">
        <title>Comparative Genomics Reveals Insights into the Divergent Evolution of Astigmatic Mites and Household Pest Adaptations.</title>
        <authorList>
            <person name="Xiong Q."/>
            <person name="Wan A.T."/>
            <person name="Liu X."/>
            <person name="Fung C.S."/>
            <person name="Xiao X."/>
            <person name="Malainual N."/>
            <person name="Hou J."/>
            <person name="Wang L."/>
            <person name="Wang M."/>
            <person name="Yang K.Y."/>
            <person name="Cui Y."/>
            <person name="Leung E.L."/>
            <person name="Nong W."/>
            <person name="Shin S.K."/>
            <person name="Au S.W."/>
            <person name="Jeong K.Y."/>
            <person name="Chew F.T."/>
            <person name="Hui J.H."/>
            <person name="Leung T.F."/>
            <person name="Tungtrongchitr A."/>
            <person name="Zhong N."/>
            <person name="Liu Z."/>
            <person name="Tsui S.K."/>
        </authorList>
    </citation>
    <scope>NUCLEOTIDE SEQUENCE [LARGE SCALE GENOMIC DNA]</scope>
    <source>
        <strain evidence="4">Derp</strain>
    </source>
</reference>
<dbReference type="Proteomes" id="UP000887458">
    <property type="component" value="Unassembled WGS sequence"/>
</dbReference>
<name>A0ABQ8JUE4_DERPT</name>
<feature type="compositionally biased region" description="Basic and acidic residues" evidence="2">
    <location>
        <begin position="431"/>
        <end position="451"/>
    </location>
</feature>
<feature type="coiled-coil region" evidence="1">
    <location>
        <begin position="378"/>
        <end position="408"/>
    </location>
</feature>
<reference evidence="4 5" key="1">
    <citation type="journal article" date="2018" name="J. Allergy Clin. Immunol.">
        <title>High-quality assembly of Dermatophagoides pteronyssinus genome and transcriptome reveals a wide range of novel allergens.</title>
        <authorList>
            <person name="Liu X.Y."/>
            <person name="Yang K.Y."/>
            <person name="Wang M.Q."/>
            <person name="Kwok J.S."/>
            <person name="Zeng X."/>
            <person name="Yang Z."/>
            <person name="Xiao X.J."/>
            <person name="Lau C.P."/>
            <person name="Li Y."/>
            <person name="Huang Z.M."/>
            <person name="Ba J.G."/>
            <person name="Yim A.K."/>
            <person name="Ouyang C.Y."/>
            <person name="Ngai S.M."/>
            <person name="Chan T.F."/>
            <person name="Leung E.L."/>
            <person name="Liu L."/>
            <person name="Liu Z.G."/>
            <person name="Tsui S.K."/>
        </authorList>
    </citation>
    <scope>NUCLEOTIDE SEQUENCE [LARGE SCALE GENOMIC DNA]</scope>
    <source>
        <strain evidence="4">Derp</strain>
    </source>
</reference>
<keyword evidence="5" id="KW-1185">Reference proteome</keyword>
<dbReference type="EMBL" id="NJHN03000012">
    <property type="protein sequence ID" value="KAH9426197.1"/>
    <property type="molecule type" value="Genomic_DNA"/>
</dbReference>
<feature type="transmembrane region" description="Helical" evidence="3">
    <location>
        <begin position="23"/>
        <end position="44"/>
    </location>
</feature>
<keyword evidence="3" id="KW-0812">Transmembrane</keyword>
<feature type="compositionally biased region" description="Polar residues" evidence="2">
    <location>
        <begin position="470"/>
        <end position="484"/>
    </location>
</feature>
<sequence length="516" mass="59885">MSLFESDTIDTLISKIMLYLNEILVIFGLILLLILLVRISLWLLHCNLCSKSSDHLDPESGNVESGHNHNDDDDDDDDMKKSSIDNDNEEKNLEKSKRKQKVNEEIPPPPVPKPDFLKDENHHSDQQLNSVNLPSPLESDRPEFRIVSESQLPKPDETQSIPEIKTEEIPVNEESDKTETESEAIMADVIIKSLINVDNVDEKINEQQDQESSHTYAQILRSKNIVENNSDDQQQANNDNDEKEVETNDSNKKTPEYTVVDIVVRKKSLPIEQDQQEKVQMNIECEQKPKIVDETQYEKIEIEQIEMIEKEANLMEKESQKPDEQQSSTMAIESKQLETKIDDKSESQIVKRIPAHRCICPYCSSNNSTRNRLSSMLNNEESEVLKRLDETLEEMERLNESLAPLTRQQNDDEDYTLELESELLKIAQEIHERQQQQRKEQHNIENKDNDHQSQQQQKQSNNVEPEKSNNDCPLQLQSADNNNGHILEPKQLDAYSTLIRNRIRIYEPEHPYHPRI</sequence>
<evidence type="ECO:0000256" key="3">
    <source>
        <dbReference type="SAM" id="Phobius"/>
    </source>
</evidence>
<proteinExistence type="predicted"/>
<evidence type="ECO:0000256" key="2">
    <source>
        <dbReference type="SAM" id="MobiDB-lite"/>
    </source>
</evidence>
<evidence type="ECO:0000256" key="1">
    <source>
        <dbReference type="SAM" id="Coils"/>
    </source>
</evidence>
<organism evidence="4 5">
    <name type="scientific">Dermatophagoides pteronyssinus</name>
    <name type="common">European house dust mite</name>
    <dbReference type="NCBI Taxonomy" id="6956"/>
    <lineage>
        <taxon>Eukaryota</taxon>
        <taxon>Metazoa</taxon>
        <taxon>Ecdysozoa</taxon>
        <taxon>Arthropoda</taxon>
        <taxon>Chelicerata</taxon>
        <taxon>Arachnida</taxon>
        <taxon>Acari</taxon>
        <taxon>Acariformes</taxon>
        <taxon>Sarcoptiformes</taxon>
        <taxon>Astigmata</taxon>
        <taxon>Psoroptidia</taxon>
        <taxon>Analgoidea</taxon>
        <taxon>Pyroglyphidae</taxon>
        <taxon>Dermatophagoidinae</taxon>
        <taxon>Dermatophagoides</taxon>
    </lineage>
</organism>
<keyword evidence="1" id="KW-0175">Coiled coil</keyword>
<evidence type="ECO:0000313" key="5">
    <source>
        <dbReference type="Proteomes" id="UP000887458"/>
    </source>
</evidence>
<keyword evidence="3" id="KW-1133">Transmembrane helix</keyword>
<protein>
    <submittedName>
        <fullName evidence="4">Uncharacterized protein</fullName>
    </submittedName>
</protein>